<dbReference type="Pfam" id="PF01636">
    <property type="entry name" value="APH"/>
    <property type="match status" value="1"/>
</dbReference>
<dbReference type="Proteomes" id="UP000799439">
    <property type="component" value="Unassembled WGS sequence"/>
</dbReference>
<dbReference type="EMBL" id="ML996093">
    <property type="protein sequence ID" value="KAF2148466.1"/>
    <property type="molecule type" value="Genomic_DNA"/>
</dbReference>
<evidence type="ECO:0000313" key="3">
    <source>
        <dbReference type="Proteomes" id="UP000799439"/>
    </source>
</evidence>
<dbReference type="AlphaFoldDB" id="A0A9P4MI32"/>
<comment type="caution">
    <text evidence="2">The sequence shown here is derived from an EMBL/GenBank/DDBJ whole genome shotgun (WGS) entry which is preliminary data.</text>
</comment>
<dbReference type="SUPFAM" id="SSF56112">
    <property type="entry name" value="Protein kinase-like (PK-like)"/>
    <property type="match status" value="1"/>
</dbReference>
<dbReference type="OrthoDB" id="3250044at2759"/>
<dbReference type="InterPro" id="IPR002575">
    <property type="entry name" value="Aminoglycoside_PTrfase"/>
</dbReference>
<accession>A0A9P4MI32</accession>
<organism evidence="2 3">
    <name type="scientific">Myriangium duriaei CBS 260.36</name>
    <dbReference type="NCBI Taxonomy" id="1168546"/>
    <lineage>
        <taxon>Eukaryota</taxon>
        <taxon>Fungi</taxon>
        <taxon>Dikarya</taxon>
        <taxon>Ascomycota</taxon>
        <taxon>Pezizomycotina</taxon>
        <taxon>Dothideomycetes</taxon>
        <taxon>Dothideomycetidae</taxon>
        <taxon>Myriangiales</taxon>
        <taxon>Myriangiaceae</taxon>
        <taxon>Myriangium</taxon>
    </lineage>
</organism>
<sequence>MTYPLEIDLASPFPEDIVAAYCASMNRRRPQIAGSTPLALLNPKLVVKFGWGIYEEEFNNQKFAHRSLDPAIVRVPRPVHFFRRGLSGYLVMEWMELMPVSRTSADLEAVAGAVRHIHSVRAPANAAPGPIGGGPCRGDRFDEDVEFDDTTDLENFLNVRYRGHSRRCRSGAPFRLDNQVLVLAHLDIAARNLGRMSDGTICVLDWTTAGFFPRWFDHTMMEVCRDGLSALHEINMFKDDLLKFMEATAPLTAEERRMKDALYRVVDNCSCLHFREWNDSSTPSPPPPRKKKVLDN</sequence>
<reference evidence="2" key="1">
    <citation type="journal article" date="2020" name="Stud. Mycol.">
        <title>101 Dothideomycetes genomes: a test case for predicting lifestyles and emergence of pathogens.</title>
        <authorList>
            <person name="Haridas S."/>
            <person name="Albert R."/>
            <person name="Binder M."/>
            <person name="Bloem J."/>
            <person name="Labutti K."/>
            <person name="Salamov A."/>
            <person name="Andreopoulos B."/>
            <person name="Baker S."/>
            <person name="Barry K."/>
            <person name="Bills G."/>
            <person name="Bluhm B."/>
            <person name="Cannon C."/>
            <person name="Castanera R."/>
            <person name="Culley D."/>
            <person name="Daum C."/>
            <person name="Ezra D."/>
            <person name="Gonzalez J."/>
            <person name="Henrissat B."/>
            <person name="Kuo A."/>
            <person name="Liang C."/>
            <person name="Lipzen A."/>
            <person name="Lutzoni F."/>
            <person name="Magnuson J."/>
            <person name="Mondo S."/>
            <person name="Nolan M."/>
            <person name="Ohm R."/>
            <person name="Pangilinan J."/>
            <person name="Park H.-J."/>
            <person name="Ramirez L."/>
            <person name="Alfaro M."/>
            <person name="Sun H."/>
            <person name="Tritt A."/>
            <person name="Yoshinaga Y."/>
            <person name="Zwiers L.-H."/>
            <person name="Turgeon B."/>
            <person name="Goodwin S."/>
            <person name="Spatafora J."/>
            <person name="Crous P."/>
            <person name="Grigoriev I."/>
        </authorList>
    </citation>
    <scope>NUCLEOTIDE SEQUENCE</scope>
    <source>
        <strain evidence="2">CBS 260.36</strain>
    </source>
</reference>
<gene>
    <name evidence="2" type="ORF">K461DRAFT_324802</name>
</gene>
<protein>
    <recommendedName>
        <fullName evidence="1">Aminoglycoside phosphotransferase domain-containing protein</fullName>
    </recommendedName>
</protein>
<keyword evidence="3" id="KW-1185">Reference proteome</keyword>
<dbReference type="InterPro" id="IPR011009">
    <property type="entry name" value="Kinase-like_dom_sf"/>
</dbReference>
<proteinExistence type="predicted"/>
<evidence type="ECO:0000313" key="2">
    <source>
        <dbReference type="EMBL" id="KAF2148466.1"/>
    </source>
</evidence>
<evidence type="ECO:0000259" key="1">
    <source>
        <dbReference type="Pfam" id="PF01636"/>
    </source>
</evidence>
<name>A0A9P4MI32_9PEZI</name>
<feature type="domain" description="Aminoglycoside phosphotransferase" evidence="1">
    <location>
        <begin position="68"/>
        <end position="221"/>
    </location>
</feature>